<accession>A0ABT0PSC9</accession>
<evidence type="ECO:0000313" key="2">
    <source>
        <dbReference type="EMBL" id="MCL6273637.1"/>
    </source>
</evidence>
<comment type="caution">
    <text evidence="2">The sequence shown here is derived from an EMBL/GenBank/DDBJ whole genome shotgun (WGS) entry which is preliminary data.</text>
</comment>
<feature type="chain" id="PRO_5045641433" evidence="1">
    <location>
        <begin position="21"/>
        <end position="100"/>
    </location>
</feature>
<proteinExistence type="predicted"/>
<dbReference type="EMBL" id="JAMFMA010000002">
    <property type="protein sequence ID" value="MCL6273637.1"/>
    <property type="molecule type" value="Genomic_DNA"/>
</dbReference>
<name>A0ABT0PSC9_9FLAO</name>
<organism evidence="2 3">
    <name type="scientific">Flagellimonas spongiicola</name>
    <dbReference type="NCBI Taxonomy" id="2942208"/>
    <lineage>
        <taxon>Bacteria</taxon>
        <taxon>Pseudomonadati</taxon>
        <taxon>Bacteroidota</taxon>
        <taxon>Flavobacteriia</taxon>
        <taxon>Flavobacteriales</taxon>
        <taxon>Flavobacteriaceae</taxon>
        <taxon>Flagellimonas</taxon>
    </lineage>
</organism>
<dbReference type="RefSeq" id="WP_249656829.1">
    <property type="nucleotide sequence ID" value="NZ_JAMFMA010000002.1"/>
</dbReference>
<evidence type="ECO:0000313" key="3">
    <source>
        <dbReference type="Proteomes" id="UP001203607"/>
    </source>
</evidence>
<protein>
    <submittedName>
        <fullName evidence="2">Uncharacterized protein</fullName>
    </submittedName>
</protein>
<dbReference type="Proteomes" id="UP001203607">
    <property type="component" value="Unassembled WGS sequence"/>
</dbReference>
<reference evidence="2 3" key="1">
    <citation type="submission" date="2022-05" db="EMBL/GenBank/DDBJ databases">
        <authorList>
            <person name="Park J.-S."/>
        </authorList>
    </citation>
    <scope>NUCLEOTIDE SEQUENCE [LARGE SCALE GENOMIC DNA]</scope>
    <source>
        <strain evidence="2 3">2012CJ35-5</strain>
    </source>
</reference>
<evidence type="ECO:0000256" key="1">
    <source>
        <dbReference type="SAM" id="SignalP"/>
    </source>
</evidence>
<feature type="signal peptide" evidence="1">
    <location>
        <begin position="1"/>
        <end position="20"/>
    </location>
</feature>
<sequence>MKIRNLIVILIAVTTIFAAANSPKKNNAPIHYFDVDTLVFIEEDEHGLGFDTAPYLPENFDPYNGEFFLDAINYIDENDDLELDFDTSGYLPIGFDPYIQ</sequence>
<keyword evidence="3" id="KW-1185">Reference proteome</keyword>
<gene>
    <name evidence="2" type="ORF">M3P19_06425</name>
</gene>
<keyword evidence="1" id="KW-0732">Signal</keyword>